<name>A0A0C2T2R3_AMAMK</name>
<protein>
    <submittedName>
        <fullName evidence="1">Uncharacterized protein</fullName>
    </submittedName>
</protein>
<dbReference type="HOGENOM" id="CLU_2721713_0_0_1"/>
<keyword evidence="2" id="KW-1185">Reference proteome</keyword>
<reference evidence="1 2" key="1">
    <citation type="submission" date="2014-04" db="EMBL/GenBank/DDBJ databases">
        <title>Evolutionary Origins and Diversification of the Mycorrhizal Mutualists.</title>
        <authorList>
            <consortium name="DOE Joint Genome Institute"/>
            <consortium name="Mycorrhizal Genomics Consortium"/>
            <person name="Kohler A."/>
            <person name="Kuo A."/>
            <person name="Nagy L.G."/>
            <person name="Floudas D."/>
            <person name="Copeland A."/>
            <person name="Barry K.W."/>
            <person name="Cichocki N."/>
            <person name="Veneault-Fourrey C."/>
            <person name="LaButti K."/>
            <person name="Lindquist E.A."/>
            <person name="Lipzen A."/>
            <person name="Lundell T."/>
            <person name="Morin E."/>
            <person name="Murat C."/>
            <person name="Riley R."/>
            <person name="Ohm R."/>
            <person name="Sun H."/>
            <person name="Tunlid A."/>
            <person name="Henrissat B."/>
            <person name="Grigoriev I.V."/>
            <person name="Hibbett D.S."/>
            <person name="Martin F."/>
        </authorList>
    </citation>
    <scope>NUCLEOTIDE SEQUENCE [LARGE SCALE GENOMIC DNA]</scope>
    <source>
        <strain evidence="1 2">Koide BX008</strain>
    </source>
</reference>
<dbReference type="EMBL" id="KN818293">
    <property type="protein sequence ID" value="KIL60774.1"/>
    <property type="molecule type" value="Genomic_DNA"/>
</dbReference>
<proteinExistence type="predicted"/>
<accession>A0A0C2T2R3</accession>
<sequence length="72" mass="7724">MFCVSVSVVCAYCVPCPLFLGSSPYACTTHGQYKGRTIMIKPGSAFMLAGELPAEFSVIALQNNTRPNEYAA</sequence>
<evidence type="ECO:0000313" key="2">
    <source>
        <dbReference type="Proteomes" id="UP000054549"/>
    </source>
</evidence>
<dbReference type="AlphaFoldDB" id="A0A0C2T2R3"/>
<dbReference type="Proteomes" id="UP000054549">
    <property type="component" value="Unassembled WGS sequence"/>
</dbReference>
<evidence type="ECO:0000313" key="1">
    <source>
        <dbReference type="EMBL" id="KIL60774.1"/>
    </source>
</evidence>
<gene>
    <name evidence="1" type="ORF">M378DRAFT_167752</name>
</gene>
<dbReference type="InParanoid" id="A0A0C2T2R3"/>
<organism evidence="1 2">
    <name type="scientific">Amanita muscaria (strain Koide BX008)</name>
    <dbReference type="NCBI Taxonomy" id="946122"/>
    <lineage>
        <taxon>Eukaryota</taxon>
        <taxon>Fungi</taxon>
        <taxon>Dikarya</taxon>
        <taxon>Basidiomycota</taxon>
        <taxon>Agaricomycotina</taxon>
        <taxon>Agaricomycetes</taxon>
        <taxon>Agaricomycetidae</taxon>
        <taxon>Agaricales</taxon>
        <taxon>Pluteineae</taxon>
        <taxon>Amanitaceae</taxon>
        <taxon>Amanita</taxon>
    </lineage>
</organism>